<dbReference type="InterPro" id="IPR006073">
    <property type="entry name" value="GTP-bd"/>
</dbReference>
<dbReference type="GO" id="GO:0016787">
    <property type="term" value="F:hydrolase activity"/>
    <property type="evidence" value="ECO:0007669"/>
    <property type="project" value="UniProtKB-KW"/>
</dbReference>
<dbReference type="SUPFAM" id="SSF52540">
    <property type="entry name" value="P-loop containing nucleoside triphosphate hydrolases"/>
    <property type="match status" value="1"/>
</dbReference>
<dbReference type="AlphaFoldDB" id="A0A9P5NZL4"/>
<feature type="coiled-coil region" evidence="1">
    <location>
        <begin position="207"/>
        <end position="234"/>
    </location>
</feature>
<dbReference type="EMBL" id="JADNYJ010000006">
    <property type="protein sequence ID" value="KAF8910600.1"/>
    <property type="molecule type" value="Genomic_DNA"/>
</dbReference>
<keyword evidence="4" id="KW-1185">Reference proteome</keyword>
<dbReference type="OrthoDB" id="8954335at2759"/>
<name>A0A9P5NZL4_GYMJU</name>
<sequence>MGATGSGKTTFINLASGSNLRVGRGLQSCTSIVQVAQPFELDGRAVTLIDTPGFDDTTRSDTDVLRMIATFLATRKYEGGKQLAGVIYLHRISDFRMGGISTRNFKMFRQLCGESSLKNVVILTNMWGEVSREVGEAREDELASKDMFFKPVLDKGGQLFRHDNTQKAAHTVLRQIMENHPIALQIQRELVDQKKQISETAAGEELNRELMTQIRKHRDEMRSLQEEMRGLSYTFFVEITHW</sequence>
<dbReference type="Gene3D" id="3.40.50.300">
    <property type="entry name" value="P-loop containing nucleotide triphosphate hydrolases"/>
    <property type="match status" value="1"/>
</dbReference>
<organism evidence="3 4">
    <name type="scientific">Gymnopilus junonius</name>
    <name type="common">Spectacular rustgill mushroom</name>
    <name type="synonym">Gymnopilus spectabilis subsp. junonius</name>
    <dbReference type="NCBI Taxonomy" id="109634"/>
    <lineage>
        <taxon>Eukaryota</taxon>
        <taxon>Fungi</taxon>
        <taxon>Dikarya</taxon>
        <taxon>Basidiomycota</taxon>
        <taxon>Agaricomycotina</taxon>
        <taxon>Agaricomycetes</taxon>
        <taxon>Agaricomycetidae</taxon>
        <taxon>Agaricales</taxon>
        <taxon>Agaricineae</taxon>
        <taxon>Hymenogastraceae</taxon>
        <taxon>Gymnopilus</taxon>
    </lineage>
</organism>
<evidence type="ECO:0000259" key="2">
    <source>
        <dbReference type="Pfam" id="PF01926"/>
    </source>
</evidence>
<feature type="domain" description="G" evidence="2">
    <location>
        <begin position="1"/>
        <end position="76"/>
    </location>
</feature>
<comment type="caution">
    <text evidence="3">The sequence shown here is derived from an EMBL/GenBank/DDBJ whole genome shotgun (WGS) entry which is preliminary data.</text>
</comment>
<protein>
    <submittedName>
        <fullName evidence="3">P-loop containing nucleoside triphosphate hydrolase protein</fullName>
    </submittedName>
</protein>
<dbReference type="InterPro" id="IPR027417">
    <property type="entry name" value="P-loop_NTPase"/>
</dbReference>
<keyword evidence="1" id="KW-0175">Coiled coil</keyword>
<evidence type="ECO:0000313" key="3">
    <source>
        <dbReference type="EMBL" id="KAF8910600.1"/>
    </source>
</evidence>
<keyword evidence="3" id="KW-0378">Hydrolase</keyword>
<dbReference type="GO" id="GO:0005525">
    <property type="term" value="F:GTP binding"/>
    <property type="evidence" value="ECO:0007669"/>
    <property type="project" value="InterPro"/>
</dbReference>
<dbReference type="Pfam" id="PF01926">
    <property type="entry name" value="MMR_HSR1"/>
    <property type="match status" value="1"/>
</dbReference>
<evidence type="ECO:0000313" key="4">
    <source>
        <dbReference type="Proteomes" id="UP000724874"/>
    </source>
</evidence>
<reference evidence="3" key="1">
    <citation type="submission" date="2020-11" db="EMBL/GenBank/DDBJ databases">
        <authorList>
            <consortium name="DOE Joint Genome Institute"/>
            <person name="Ahrendt S."/>
            <person name="Riley R."/>
            <person name="Andreopoulos W."/>
            <person name="LaButti K."/>
            <person name="Pangilinan J."/>
            <person name="Ruiz-duenas F.J."/>
            <person name="Barrasa J.M."/>
            <person name="Sanchez-Garcia M."/>
            <person name="Camarero S."/>
            <person name="Miyauchi S."/>
            <person name="Serrano A."/>
            <person name="Linde D."/>
            <person name="Babiker R."/>
            <person name="Drula E."/>
            <person name="Ayuso-Fernandez I."/>
            <person name="Pacheco R."/>
            <person name="Padilla G."/>
            <person name="Ferreira P."/>
            <person name="Barriuso J."/>
            <person name="Kellner H."/>
            <person name="Castanera R."/>
            <person name="Alfaro M."/>
            <person name="Ramirez L."/>
            <person name="Pisabarro A.G."/>
            <person name="Kuo A."/>
            <person name="Tritt A."/>
            <person name="Lipzen A."/>
            <person name="He G."/>
            <person name="Yan M."/>
            <person name="Ng V."/>
            <person name="Cullen D."/>
            <person name="Martin F."/>
            <person name="Rosso M.-N."/>
            <person name="Henrissat B."/>
            <person name="Hibbett D."/>
            <person name="Martinez A.T."/>
            <person name="Grigoriev I.V."/>
        </authorList>
    </citation>
    <scope>NUCLEOTIDE SEQUENCE</scope>
    <source>
        <strain evidence="3">AH 44721</strain>
    </source>
</reference>
<accession>A0A9P5NZL4</accession>
<dbReference type="CDD" id="cd00882">
    <property type="entry name" value="Ras_like_GTPase"/>
    <property type="match status" value="1"/>
</dbReference>
<gene>
    <name evidence="3" type="ORF">CPB84DRAFT_1723711</name>
</gene>
<dbReference type="Proteomes" id="UP000724874">
    <property type="component" value="Unassembled WGS sequence"/>
</dbReference>
<proteinExistence type="predicted"/>
<evidence type="ECO:0000256" key="1">
    <source>
        <dbReference type="SAM" id="Coils"/>
    </source>
</evidence>